<evidence type="ECO:0000313" key="2">
    <source>
        <dbReference type="EMBL" id="HJB79417.1"/>
    </source>
</evidence>
<dbReference type="AlphaFoldDB" id="A0A9D2MJK4"/>
<feature type="signal peptide" evidence="1">
    <location>
        <begin position="1"/>
        <end position="21"/>
    </location>
</feature>
<accession>A0A9D2MJK4</accession>
<dbReference type="EMBL" id="DWXO01000004">
    <property type="protein sequence ID" value="HJB79417.1"/>
    <property type="molecule type" value="Genomic_DNA"/>
</dbReference>
<evidence type="ECO:0000313" key="3">
    <source>
        <dbReference type="Proteomes" id="UP000823921"/>
    </source>
</evidence>
<dbReference type="Proteomes" id="UP000823921">
    <property type="component" value="Unassembled WGS sequence"/>
</dbReference>
<dbReference type="InterPro" id="IPR028994">
    <property type="entry name" value="Integrin_alpha_N"/>
</dbReference>
<dbReference type="PROSITE" id="PS51257">
    <property type="entry name" value="PROKAR_LIPOPROTEIN"/>
    <property type="match status" value="1"/>
</dbReference>
<dbReference type="SUPFAM" id="SSF69318">
    <property type="entry name" value="Integrin alpha N-terminal domain"/>
    <property type="match status" value="1"/>
</dbReference>
<reference evidence="2" key="2">
    <citation type="submission" date="2021-04" db="EMBL/GenBank/DDBJ databases">
        <authorList>
            <person name="Gilroy R."/>
        </authorList>
    </citation>
    <scope>NUCLEOTIDE SEQUENCE</scope>
    <source>
        <strain evidence="2">CHK192-8294</strain>
    </source>
</reference>
<evidence type="ECO:0000256" key="1">
    <source>
        <dbReference type="SAM" id="SignalP"/>
    </source>
</evidence>
<protein>
    <recommendedName>
        <fullName evidence="4">VCBS repeat-containing protein</fullName>
    </recommendedName>
</protein>
<feature type="chain" id="PRO_5039000721" description="VCBS repeat-containing protein" evidence="1">
    <location>
        <begin position="22"/>
        <end position="463"/>
    </location>
</feature>
<sequence>MKKLRLILAAGLLMLLSGCFSQSVDDLYAPPRAPDDYLKLDNKINEVLNAGGEYAAPLTGELTQKVQLQDLDGDGVQEAIAFFRVSSSERPLKIYIYRQTGDDYEVAAIIEGEGSAINYVSYENLDDSPSKEIVVSWQMMSDQNHSLAAYSIHNGQVLELMRTNYTNFQICDMDQDGQDEIVVVQTGATEESNRVELYNYQNGILGLDSSAPLSHNVTSLPEGGVKTGYLQDNIPAVFVSSAYGRSGTETDYDSSTAYSQTGQITDIFAWKNGRIQNITLDPATGESDNTIRWYTAVTATDINNDGILELPDPYALPDPNSTSIAVNFWAIRWRQYDINGNSHPVFSTYYNDQDGWYFILPDAWDGKITLTRSDVAGGGERAVIFSYWEGDASVDPAPFLVIYTLRGDNRYMRANMSGRFRLLEGDDDSDTIYAARFIQNDWDCGLDESGVKAHFALITNDWS</sequence>
<reference evidence="2" key="1">
    <citation type="journal article" date="2021" name="PeerJ">
        <title>Extensive microbial diversity within the chicken gut microbiome revealed by metagenomics and culture.</title>
        <authorList>
            <person name="Gilroy R."/>
            <person name="Ravi A."/>
            <person name="Getino M."/>
            <person name="Pursley I."/>
            <person name="Horton D.L."/>
            <person name="Alikhan N.F."/>
            <person name="Baker D."/>
            <person name="Gharbi K."/>
            <person name="Hall N."/>
            <person name="Watson M."/>
            <person name="Adriaenssens E.M."/>
            <person name="Foster-Nyarko E."/>
            <person name="Jarju S."/>
            <person name="Secka A."/>
            <person name="Antonio M."/>
            <person name="Oren A."/>
            <person name="Chaudhuri R.R."/>
            <person name="La Ragione R."/>
            <person name="Hildebrand F."/>
            <person name="Pallen M.J."/>
        </authorList>
    </citation>
    <scope>NUCLEOTIDE SEQUENCE</scope>
    <source>
        <strain evidence="2">CHK192-8294</strain>
    </source>
</reference>
<name>A0A9D2MJK4_9FIRM</name>
<organism evidence="2 3">
    <name type="scientific">Candidatus Flavonifractor intestinigallinarum</name>
    <dbReference type="NCBI Taxonomy" id="2838586"/>
    <lineage>
        <taxon>Bacteria</taxon>
        <taxon>Bacillati</taxon>
        <taxon>Bacillota</taxon>
        <taxon>Clostridia</taxon>
        <taxon>Eubacteriales</taxon>
        <taxon>Oscillospiraceae</taxon>
        <taxon>Flavonifractor</taxon>
    </lineage>
</organism>
<gene>
    <name evidence="2" type="ORF">H9712_00340</name>
</gene>
<evidence type="ECO:0008006" key="4">
    <source>
        <dbReference type="Google" id="ProtNLM"/>
    </source>
</evidence>
<keyword evidence="1" id="KW-0732">Signal</keyword>
<proteinExistence type="predicted"/>
<comment type="caution">
    <text evidence="2">The sequence shown here is derived from an EMBL/GenBank/DDBJ whole genome shotgun (WGS) entry which is preliminary data.</text>
</comment>